<dbReference type="AlphaFoldDB" id="A0A8S9WX00"/>
<name>A0A8S9WX00_APOLU</name>
<organism evidence="1 2">
    <name type="scientific">Apolygus lucorum</name>
    <name type="common">Small green plant bug</name>
    <name type="synonym">Lygocoris lucorum</name>
    <dbReference type="NCBI Taxonomy" id="248454"/>
    <lineage>
        <taxon>Eukaryota</taxon>
        <taxon>Metazoa</taxon>
        <taxon>Ecdysozoa</taxon>
        <taxon>Arthropoda</taxon>
        <taxon>Hexapoda</taxon>
        <taxon>Insecta</taxon>
        <taxon>Pterygota</taxon>
        <taxon>Neoptera</taxon>
        <taxon>Paraneoptera</taxon>
        <taxon>Hemiptera</taxon>
        <taxon>Heteroptera</taxon>
        <taxon>Panheteroptera</taxon>
        <taxon>Cimicomorpha</taxon>
        <taxon>Miridae</taxon>
        <taxon>Mirini</taxon>
        <taxon>Apolygus</taxon>
    </lineage>
</organism>
<gene>
    <name evidence="1" type="ORF">GE061_006629</name>
</gene>
<evidence type="ECO:0000313" key="2">
    <source>
        <dbReference type="Proteomes" id="UP000466442"/>
    </source>
</evidence>
<dbReference type="EMBL" id="WIXP02000014">
    <property type="protein sequence ID" value="KAF6200326.1"/>
    <property type="molecule type" value="Genomic_DNA"/>
</dbReference>
<dbReference type="Proteomes" id="UP000466442">
    <property type="component" value="Unassembled WGS sequence"/>
</dbReference>
<reference evidence="1" key="1">
    <citation type="journal article" date="2021" name="Mol. Ecol. Resour.">
        <title>Apolygus lucorum genome provides insights into omnivorousness and mesophyll feeding.</title>
        <authorList>
            <person name="Liu Y."/>
            <person name="Liu H."/>
            <person name="Wang H."/>
            <person name="Huang T."/>
            <person name="Liu B."/>
            <person name="Yang B."/>
            <person name="Yin L."/>
            <person name="Li B."/>
            <person name="Zhang Y."/>
            <person name="Zhang S."/>
            <person name="Jiang F."/>
            <person name="Zhang X."/>
            <person name="Ren Y."/>
            <person name="Wang B."/>
            <person name="Wang S."/>
            <person name="Lu Y."/>
            <person name="Wu K."/>
            <person name="Fan W."/>
            <person name="Wang G."/>
        </authorList>
    </citation>
    <scope>NUCLEOTIDE SEQUENCE</scope>
    <source>
        <strain evidence="1">12Hb</strain>
    </source>
</reference>
<protein>
    <submittedName>
        <fullName evidence="1">Uncharacterized protein</fullName>
    </submittedName>
</protein>
<sequence>MIAKSMFGWWTKLLSMSPERLPRICFQRLIALSANFPDPKFNWTLQLKDVLEEAGLEDLWSRNDVAVVKGAKDKFLSSLLSSLHQADLSKAAVSSFNYCPRGSNIQPLQRELYLSSDHPLFSKRLLAQIRCANPAFCKIVLHHAS</sequence>
<comment type="caution">
    <text evidence="1">The sequence shown here is derived from an EMBL/GenBank/DDBJ whole genome shotgun (WGS) entry which is preliminary data.</text>
</comment>
<keyword evidence="2" id="KW-1185">Reference proteome</keyword>
<proteinExistence type="predicted"/>
<evidence type="ECO:0000313" key="1">
    <source>
        <dbReference type="EMBL" id="KAF6200326.1"/>
    </source>
</evidence>
<dbReference type="OrthoDB" id="6627743at2759"/>
<accession>A0A8S9WX00</accession>